<protein>
    <recommendedName>
        <fullName evidence="4">DUF4239 domain-containing protein</fullName>
    </recommendedName>
</protein>
<dbReference type="EMBL" id="BROH01000006">
    <property type="protein sequence ID" value="GKY88370.1"/>
    <property type="molecule type" value="Genomic_DNA"/>
</dbReference>
<evidence type="ECO:0000313" key="3">
    <source>
        <dbReference type="Proteomes" id="UP001144205"/>
    </source>
</evidence>
<keyword evidence="3" id="KW-1185">Reference proteome</keyword>
<keyword evidence="1" id="KW-0812">Transmembrane</keyword>
<evidence type="ECO:0000313" key="2">
    <source>
        <dbReference type="EMBL" id="GKY88370.1"/>
    </source>
</evidence>
<evidence type="ECO:0000256" key="1">
    <source>
        <dbReference type="SAM" id="Phobius"/>
    </source>
</evidence>
<comment type="caution">
    <text evidence="2">The sequence shown here is derived from an EMBL/GenBank/DDBJ whole genome shotgun (WGS) entry which is preliminary data.</text>
</comment>
<evidence type="ECO:0008006" key="4">
    <source>
        <dbReference type="Google" id="ProtNLM"/>
    </source>
</evidence>
<dbReference type="InterPro" id="IPR025333">
    <property type="entry name" value="DUF4239"/>
</dbReference>
<feature type="transmembrane region" description="Helical" evidence="1">
    <location>
        <begin position="187"/>
        <end position="207"/>
    </location>
</feature>
<name>A0ABQ5LTQ8_9RHOB</name>
<dbReference type="Proteomes" id="UP001144205">
    <property type="component" value="Unassembled WGS sequence"/>
</dbReference>
<dbReference type="Pfam" id="PF14023">
    <property type="entry name" value="Bestrophin-like"/>
    <property type="match status" value="1"/>
</dbReference>
<gene>
    <name evidence="2" type="ORF">STA1M1_22390</name>
</gene>
<organism evidence="2 3">
    <name type="scientific">Sinisalibacter aestuarii</name>
    <dbReference type="NCBI Taxonomy" id="2949426"/>
    <lineage>
        <taxon>Bacteria</taxon>
        <taxon>Pseudomonadati</taxon>
        <taxon>Pseudomonadota</taxon>
        <taxon>Alphaproteobacteria</taxon>
        <taxon>Rhodobacterales</taxon>
        <taxon>Roseobacteraceae</taxon>
        <taxon>Sinisalibacter</taxon>
    </lineage>
</organism>
<sequence length="265" mass="28965">MVSLLLSLPAIFSALAFVAATIALALGSYLGMRAIFGHHGDSERRELAGSVIFRVSALHGLILALVFAQEIANETEADNAASHEARLVADTFYDLERYDRETTLQIRTALAHYARQVTDVEWRLLADERQLDSAAWAHWNAAYEGALTLHGDTPRHEVLRDNILRNIREISSLRRTRETAAFHGAEPLFLIAALVGVVLTSAAYFTFEPTRLNILLLSIFASYSGLIIYFIIAFSNPFHAPGMASPVGFERILEGGIGQLAGGGG</sequence>
<dbReference type="RefSeq" id="WP_281842413.1">
    <property type="nucleotide sequence ID" value="NZ_BROH01000006.1"/>
</dbReference>
<keyword evidence="1" id="KW-0472">Membrane</keyword>
<keyword evidence="1" id="KW-1133">Transmembrane helix</keyword>
<reference evidence="2" key="1">
    <citation type="journal article" date="2023" name="Int. J. Syst. Evol. Microbiol.">
        <title>Sinisalibacter aestuarii sp. nov., isolated from estuarine sediment of the Arakawa River.</title>
        <authorList>
            <person name="Arafat S.T."/>
            <person name="Hirano S."/>
            <person name="Sato A."/>
            <person name="Takeuchi K."/>
            <person name="Yasuda T."/>
            <person name="Terahara T."/>
            <person name="Hamada M."/>
            <person name="Kobayashi T."/>
        </authorList>
    </citation>
    <scope>NUCLEOTIDE SEQUENCE</scope>
    <source>
        <strain evidence="2">B-399</strain>
    </source>
</reference>
<accession>A0ABQ5LTQ8</accession>
<proteinExistence type="predicted"/>
<feature type="transmembrane region" description="Helical" evidence="1">
    <location>
        <begin position="51"/>
        <end position="68"/>
    </location>
</feature>
<feature type="transmembrane region" description="Helical" evidence="1">
    <location>
        <begin position="213"/>
        <end position="234"/>
    </location>
</feature>